<gene>
    <name evidence="1" type="ORF">C0V82_01285</name>
</gene>
<dbReference type="GO" id="GO:0016787">
    <property type="term" value="F:hydrolase activity"/>
    <property type="evidence" value="ECO:0007669"/>
    <property type="project" value="UniProtKB-KW"/>
</dbReference>
<organism evidence="1 2">
    <name type="scientific">Niveispirillum cyanobacteriorum</name>
    <dbReference type="NCBI Taxonomy" id="1612173"/>
    <lineage>
        <taxon>Bacteria</taxon>
        <taxon>Pseudomonadati</taxon>
        <taxon>Pseudomonadota</taxon>
        <taxon>Alphaproteobacteria</taxon>
        <taxon>Rhodospirillales</taxon>
        <taxon>Azospirillaceae</taxon>
        <taxon>Niveispirillum</taxon>
    </lineage>
</organism>
<dbReference type="KEGG" id="ncb:C0V82_01285"/>
<evidence type="ECO:0000313" key="1">
    <source>
        <dbReference type="EMBL" id="AUN29032.1"/>
    </source>
</evidence>
<dbReference type="InterPro" id="IPR029058">
    <property type="entry name" value="AB_hydrolase_fold"/>
</dbReference>
<reference evidence="1 2" key="1">
    <citation type="submission" date="2017-12" db="EMBL/GenBank/DDBJ databases">
        <title>Genomes of bacteria within cyanobacterial aggregates.</title>
        <authorList>
            <person name="Cai H."/>
        </authorList>
    </citation>
    <scope>NUCLEOTIDE SEQUENCE [LARGE SCALE GENOMIC DNA]</scope>
    <source>
        <strain evidence="1 2">TH16</strain>
    </source>
</reference>
<keyword evidence="1" id="KW-0378">Hydrolase</keyword>
<dbReference type="RefSeq" id="WP_102110782.1">
    <property type="nucleotide sequence ID" value="NZ_BMGN01000004.1"/>
</dbReference>
<sequence>MRADLRRWVLAAALCGGLVASGSAGAALPLTSNEARIIEGTLAGGARWRSEVPVNWNGTLLLWSHGYSPRILPPDVAPAPLRDKLLARGYALLASDFGAAGWSIEQAVPSQRQVVIAFTEQIGKPSRTLAWGTSMGGLITTALAEQDDPVIDAGLALCPSIGGSIGMMNMALDGAFAFQTLLAPQAGLELVRVSDDFANSARARAALDVAMQTAPGRARVALAGILAGLPGWTRPDHPQPHPNDLDGQVAEMAASFVMGVFLPRVDQERRAGGVFSWNDKVDYRRQLDRSGRGAMVRALYQRAGLDIEADLDRLASAPRITADPKAVQYMMRHYTPTAKPRVPLISLQAVGDGLTSPSLQRFYVEQAPAALAQAIWLDAAGHCTFTDDQAMAALDRLAARVVAGRWPDIPVQGAIQADIPPMLRPCLQGGRCE</sequence>
<dbReference type="OrthoDB" id="7197847at2"/>
<dbReference type="EMBL" id="CP025611">
    <property type="protein sequence ID" value="AUN29032.1"/>
    <property type="molecule type" value="Genomic_DNA"/>
</dbReference>
<name>A0A2K9N7S2_9PROT</name>
<accession>A0A2K9N7S2</accession>
<dbReference type="AlphaFoldDB" id="A0A2K9N7S2"/>
<evidence type="ECO:0000313" key="2">
    <source>
        <dbReference type="Proteomes" id="UP000234752"/>
    </source>
</evidence>
<dbReference type="Proteomes" id="UP000234752">
    <property type="component" value="Chromosome eg_1"/>
</dbReference>
<protein>
    <submittedName>
        <fullName evidence="1">Alpha/beta hydrolase</fullName>
    </submittedName>
</protein>
<dbReference type="SUPFAM" id="SSF53474">
    <property type="entry name" value="alpha/beta-Hydrolases"/>
    <property type="match status" value="1"/>
</dbReference>
<keyword evidence="2" id="KW-1185">Reference proteome</keyword>
<dbReference type="Gene3D" id="3.40.50.1820">
    <property type="entry name" value="alpha/beta hydrolase"/>
    <property type="match status" value="1"/>
</dbReference>
<proteinExistence type="predicted"/>